<feature type="compositionally biased region" description="Low complexity" evidence="1">
    <location>
        <begin position="30"/>
        <end position="46"/>
    </location>
</feature>
<sequence>MSRRTAALIGAGLVTVLLGGCGLPPGKQRPAAPTASASPTPDPLTLPALPEEACAVLPDALRDQLVPAARVKTSEEKNNEKFPQELECEIWTDSDRAKDRRDGGLRVRIERQRSTYGREQAVETAVRHFKNDLEFYGNNVRRLPDVGDDAFIVVRRYSTENKGYAVNLGVLTGAANITIMYQASPSSSDKVRVSATALAAYLVAVLTGPPPEPPRVAPFVAP</sequence>
<evidence type="ECO:0000256" key="1">
    <source>
        <dbReference type="SAM" id="MobiDB-lite"/>
    </source>
</evidence>
<dbReference type="PROSITE" id="PS51257">
    <property type="entry name" value="PROKAR_LIPOPROTEIN"/>
    <property type="match status" value="1"/>
</dbReference>
<organism evidence="2 3">
    <name type="scientific">Micromonospora zhanjiangensis</name>
    <dbReference type="NCBI Taxonomy" id="1522057"/>
    <lineage>
        <taxon>Bacteria</taxon>
        <taxon>Bacillati</taxon>
        <taxon>Actinomycetota</taxon>
        <taxon>Actinomycetes</taxon>
        <taxon>Micromonosporales</taxon>
        <taxon>Micromonosporaceae</taxon>
        <taxon>Micromonospora</taxon>
    </lineage>
</organism>
<proteinExistence type="predicted"/>
<dbReference type="RefSeq" id="WP_377547981.1">
    <property type="nucleotide sequence ID" value="NZ_JBHSBN010000013.1"/>
</dbReference>
<dbReference type="Proteomes" id="UP001595868">
    <property type="component" value="Unassembled WGS sequence"/>
</dbReference>
<evidence type="ECO:0000313" key="2">
    <source>
        <dbReference type="EMBL" id="MFC4108150.1"/>
    </source>
</evidence>
<accession>A0ABV8KPV0</accession>
<feature type="region of interest" description="Disordered" evidence="1">
    <location>
        <begin position="26"/>
        <end position="46"/>
    </location>
</feature>
<protein>
    <recommendedName>
        <fullName evidence="4">DUF3558 domain-containing protein</fullName>
    </recommendedName>
</protein>
<gene>
    <name evidence="2" type="ORF">ACFOX0_19735</name>
</gene>
<comment type="caution">
    <text evidence="2">The sequence shown here is derived from an EMBL/GenBank/DDBJ whole genome shotgun (WGS) entry which is preliminary data.</text>
</comment>
<name>A0ABV8KPV0_9ACTN</name>
<keyword evidence="3" id="KW-1185">Reference proteome</keyword>
<evidence type="ECO:0000313" key="3">
    <source>
        <dbReference type="Proteomes" id="UP001595868"/>
    </source>
</evidence>
<reference evidence="3" key="1">
    <citation type="journal article" date="2019" name="Int. J. Syst. Evol. Microbiol.">
        <title>The Global Catalogue of Microorganisms (GCM) 10K type strain sequencing project: providing services to taxonomists for standard genome sequencing and annotation.</title>
        <authorList>
            <consortium name="The Broad Institute Genomics Platform"/>
            <consortium name="The Broad Institute Genome Sequencing Center for Infectious Disease"/>
            <person name="Wu L."/>
            <person name="Ma J."/>
        </authorList>
    </citation>
    <scope>NUCLEOTIDE SEQUENCE [LARGE SCALE GENOMIC DNA]</scope>
    <source>
        <strain evidence="3">2902at01</strain>
    </source>
</reference>
<dbReference type="EMBL" id="JBHSBN010000013">
    <property type="protein sequence ID" value="MFC4108150.1"/>
    <property type="molecule type" value="Genomic_DNA"/>
</dbReference>
<evidence type="ECO:0008006" key="4">
    <source>
        <dbReference type="Google" id="ProtNLM"/>
    </source>
</evidence>